<reference evidence="2" key="1">
    <citation type="journal article" date="2019" name="Int. J. Syst. Evol. Microbiol.">
        <title>The Global Catalogue of Microorganisms (GCM) 10K type strain sequencing project: providing services to taxonomists for standard genome sequencing and annotation.</title>
        <authorList>
            <consortium name="The Broad Institute Genomics Platform"/>
            <consortium name="The Broad Institute Genome Sequencing Center for Infectious Disease"/>
            <person name="Wu L."/>
            <person name="Ma J."/>
        </authorList>
    </citation>
    <scope>NUCLEOTIDE SEQUENCE [LARGE SCALE GENOMIC DNA]</scope>
    <source>
        <strain evidence="2">JCM 19635</strain>
    </source>
</reference>
<organism evidence="1 2">
    <name type="scientific">Hymenobacter humi</name>
    <dbReference type="NCBI Taxonomy" id="1411620"/>
    <lineage>
        <taxon>Bacteria</taxon>
        <taxon>Pseudomonadati</taxon>
        <taxon>Bacteroidota</taxon>
        <taxon>Cytophagia</taxon>
        <taxon>Cytophagales</taxon>
        <taxon>Hymenobacteraceae</taxon>
        <taxon>Hymenobacter</taxon>
    </lineage>
</organism>
<dbReference type="Gene3D" id="3.40.50.720">
    <property type="entry name" value="NAD(P)-binding Rossmann-like Domain"/>
    <property type="match status" value="1"/>
</dbReference>
<name>A0ABW2UAK1_9BACT</name>
<gene>
    <name evidence="1" type="ORF">ACFQT0_20005</name>
</gene>
<evidence type="ECO:0000313" key="2">
    <source>
        <dbReference type="Proteomes" id="UP001596513"/>
    </source>
</evidence>
<protein>
    <submittedName>
        <fullName evidence="1">Epimerase</fullName>
    </submittedName>
</protein>
<dbReference type="Proteomes" id="UP001596513">
    <property type="component" value="Unassembled WGS sequence"/>
</dbReference>
<accession>A0ABW2UAK1</accession>
<proteinExistence type="predicted"/>
<dbReference type="PANTHER" id="PTHR14097:SF8">
    <property type="entry name" value="NAD(P)-BINDING DOMAIN-CONTAINING PROTEIN"/>
    <property type="match status" value="1"/>
</dbReference>
<evidence type="ECO:0000313" key="1">
    <source>
        <dbReference type="EMBL" id="MFC7669389.1"/>
    </source>
</evidence>
<dbReference type="EMBL" id="JBHTEK010000001">
    <property type="protein sequence ID" value="MFC7669389.1"/>
    <property type="molecule type" value="Genomic_DNA"/>
</dbReference>
<keyword evidence="2" id="KW-1185">Reference proteome</keyword>
<dbReference type="PANTHER" id="PTHR14097">
    <property type="entry name" value="OXIDOREDUCTASE HTATIP2"/>
    <property type="match status" value="1"/>
</dbReference>
<dbReference type="SUPFAM" id="SSF51735">
    <property type="entry name" value="NAD(P)-binding Rossmann-fold domains"/>
    <property type="match status" value="1"/>
</dbReference>
<comment type="caution">
    <text evidence="1">The sequence shown here is derived from an EMBL/GenBank/DDBJ whole genome shotgun (WGS) entry which is preliminary data.</text>
</comment>
<dbReference type="RefSeq" id="WP_380204895.1">
    <property type="nucleotide sequence ID" value="NZ_JBHTEK010000001.1"/>
</dbReference>
<sequence length="162" mass="18214">MGYNACFYCAGISSLGISKEGYVHFTHDTTLAVAQKLARLNPNMVFCYVTGAGTDSTERGRSHWARVKGQTENELLRLPFRAAYMFRPGFMRPTPGQRHAQKAYKYLDWLYPILRRLMPKYVSTMQEVGTAMLKAVKQGYPKPVLEVPDIVALAHANSLAHS</sequence>
<dbReference type="InterPro" id="IPR036291">
    <property type="entry name" value="NAD(P)-bd_dom_sf"/>
</dbReference>